<proteinExistence type="predicted"/>
<name>A0AAN8WM11_HALRR</name>
<dbReference type="Proteomes" id="UP001381693">
    <property type="component" value="Unassembled WGS sequence"/>
</dbReference>
<protein>
    <recommendedName>
        <fullName evidence="3">Ubiquitin-like domain-containing protein</fullName>
    </recommendedName>
</protein>
<organism evidence="1 2">
    <name type="scientific">Halocaridina rubra</name>
    <name type="common">Hawaiian red shrimp</name>
    <dbReference type="NCBI Taxonomy" id="373956"/>
    <lineage>
        <taxon>Eukaryota</taxon>
        <taxon>Metazoa</taxon>
        <taxon>Ecdysozoa</taxon>
        <taxon>Arthropoda</taxon>
        <taxon>Crustacea</taxon>
        <taxon>Multicrustacea</taxon>
        <taxon>Malacostraca</taxon>
        <taxon>Eumalacostraca</taxon>
        <taxon>Eucarida</taxon>
        <taxon>Decapoda</taxon>
        <taxon>Pleocyemata</taxon>
        <taxon>Caridea</taxon>
        <taxon>Atyoidea</taxon>
        <taxon>Atyidae</taxon>
        <taxon>Halocaridina</taxon>
    </lineage>
</organism>
<comment type="caution">
    <text evidence="1">The sequence shown here is derived from an EMBL/GenBank/DDBJ whole genome shotgun (WGS) entry which is preliminary data.</text>
</comment>
<dbReference type="InterPro" id="IPR029071">
    <property type="entry name" value="Ubiquitin-like_domsf"/>
</dbReference>
<evidence type="ECO:0000313" key="2">
    <source>
        <dbReference type="Proteomes" id="UP001381693"/>
    </source>
</evidence>
<evidence type="ECO:0008006" key="3">
    <source>
        <dbReference type="Google" id="ProtNLM"/>
    </source>
</evidence>
<accession>A0AAN8WM11</accession>
<dbReference type="Gene3D" id="3.10.20.90">
    <property type="entry name" value="Phosphatidylinositol 3-kinase Catalytic Subunit, Chain A, domain 1"/>
    <property type="match status" value="1"/>
</dbReference>
<keyword evidence="2" id="KW-1185">Reference proteome</keyword>
<dbReference type="SUPFAM" id="SSF54236">
    <property type="entry name" value="Ubiquitin-like"/>
    <property type="match status" value="1"/>
</dbReference>
<dbReference type="EMBL" id="JAXCGZ010019197">
    <property type="protein sequence ID" value="KAK7066431.1"/>
    <property type="molecule type" value="Genomic_DNA"/>
</dbReference>
<reference evidence="1 2" key="1">
    <citation type="submission" date="2023-11" db="EMBL/GenBank/DDBJ databases">
        <title>Halocaridina rubra genome assembly.</title>
        <authorList>
            <person name="Smith C."/>
        </authorList>
    </citation>
    <scope>NUCLEOTIDE SEQUENCE [LARGE SCALE GENOMIC DNA]</scope>
    <source>
        <strain evidence="1">EP-1</strain>
        <tissue evidence="1">Whole</tissue>
    </source>
</reference>
<gene>
    <name evidence="1" type="ORF">SK128_012966</name>
</gene>
<sequence>EEYYKSGGKEDLTETSVSKEFLHKHPNYMKLIQEHGSPIDETNFKNVKLKDLKIEVTVITPNDPNRDPISKAFLPSTKVAKIKMMLKRQLKISPAKDLVLSYYSDKDNEKFEIPIDNDMKEIEFYSVTTGDVIMARW</sequence>
<feature type="non-terminal residue" evidence="1">
    <location>
        <position position="1"/>
    </location>
</feature>
<evidence type="ECO:0000313" key="1">
    <source>
        <dbReference type="EMBL" id="KAK7066431.1"/>
    </source>
</evidence>
<dbReference type="AlphaFoldDB" id="A0AAN8WM11"/>